<dbReference type="AlphaFoldDB" id="A0A6L9XZ68"/>
<keyword evidence="2" id="KW-1185">Reference proteome</keyword>
<dbReference type="EMBL" id="JAAGWY010000002">
    <property type="protein sequence ID" value="NEN06739.1"/>
    <property type="molecule type" value="Genomic_DNA"/>
</dbReference>
<gene>
    <name evidence="1" type="ORF">G3T36_12770</name>
</gene>
<name>A0A6L9XZ68_9MICO</name>
<evidence type="ECO:0000313" key="1">
    <source>
        <dbReference type="EMBL" id="NEN06739.1"/>
    </source>
</evidence>
<protein>
    <submittedName>
        <fullName evidence="1">Uncharacterized protein</fullName>
    </submittedName>
</protein>
<dbReference type="Proteomes" id="UP000474967">
    <property type="component" value="Unassembled WGS sequence"/>
</dbReference>
<accession>A0A6L9XZ68</accession>
<sequence>MAANIPDPVTMTGPEWAEFAHSFDGYRWLSGRTGADATPDALFHQTVIPVRSAWERDRLDTVTADEIRATLFYNARADRHAGGTMFSKDADTEDDVFQRALVAELRGRESGPG</sequence>
<proteinExistence type="predicted"/>
<dbReference type="RefSeq" id="WP_163290120.1">
    <property type="nucleotide sequence ID" value="NZ_JAAGWY010000002.1"/>
</dbReference>
<comment type="caution">
    <text evidence="1">The sequence shown here is derived from an EMBL/GenBank/DDBJ whole genome shotgun (WGS) entry which is preliminary data.</text>
</comment>
<reference evidence="1 2" key="1">
    <citation type="journal article" date="2014" name="J. Microbiol.">
        <title>Diaminobutyricibacter tongyongensis gen. nov., sp. nov. and Homoserinibacter gongjuensis gen. nov., sp. nov. belong to the family Microbacteriaceae.</title>
        <authorList>
            <person name="Kim S.J."/>
            <person name="Ahn J.H."/>
            <person name="Weon H.Y."/>
            <person name="Hamada M."/>
            <person name="Suzuki K."/>
            <person name="Kwon S.W."/>
        </authorList>
    </citation>
    <scope>NUCLEOTIDE SEQUENCE [LARGE SCALE GENOMIC DNA]</scope>
    <source>
        <strain evidence="1 2">NBRC 108724</strain>
    </source>
</reference>
<organism evidence="1 2">
    <name type="scientific">Leifsonia tongyongensis</name>
    <dbReference type="NCBI Taxonomy" id="1268043"/>
    <lineage>
        <taxon>Bacteria</taxon>
        <taxon>Bacillati</taxon>
        <taxon>Actinomycetota</taxon>
        <taxon>Actinomycetes</taxon>
        <taxon>Micrococcales</taxon>
        <taxon>Microbacteriaceae</taxon>
        <taxon>Leifsonia</taxon>
    </lineage>
</organism>
<evidence type="ECO:0000313" key="2">
    <source>
        <dbReference type="Proteomes" id="UP000474967"/>
    </source>
</evidence>